<evidence type="ECO:0000313" key="4">
    <source>
        <dbReference type="EMBL" id="WXB17672.1"/>
    </source>
</evidence>
<protein>
    <recommendedName>
        <fullName evidence="6">PEGA domain-containing protein</fullName>
    </recommendedName>
</protein>
<sequence length="333" mass="35020">MLLALALGCSAMLTSPAHAQSKAADALNEEAFRALKNGENERARQLLLEAHQRDPHPKYEWNLANAERLSGHDVDALAHFRHYLRSPLASPEKRQTTLAHIEALEKKVGRIDVDAPEGTAIWLDGRDTGKKTPLDNPLDVEPGTRSVEGRRDGKIAKVTVQTDAGKLANARLKFETTTTALAPLPPVAFPTPDPEPAPRPADRDTGSGLACPKSGACVGLTIGTAVIGAAGLIGLGVFQTQANSASSDADAFHAQGGRCDGGDASGCARLRELEDDHTSKLTLSRVSGAVGAASLITAGVLFFAWPKAKKETGARLIPIVSPTARGLGVEGRF</sequence>
<feature type="signal peptide" evidence="3">
    <location>
        <begin position="1"/>
        <end position="19"/>
    </location>
</feature>
<evidence type="ECO:0000256" key="2">
    <source>
        <dbReference type="SAM" id="Phobius"/>
    </source>
</evidence>
<dbReference type="EMBL" id="CP089984">
    <property type="protein sequence ID" value="WXB17672.1"/>
    <property type="molecule type" value="Genomic_DNA"/>
</dbReference>
<feature type="compositionally biased region" description="Pro residues" evidence="1">
    <location>
        <begin position="183"/>
        <end position="199"/>
    </location>
</feature>
<keyword evidence="2" id="KW-0472">Membrane</keyword>
<dbReference type="Proteomes" id="UP001370348">
    <property type="component" value="Chromosome"/>
</dbReference>
<keyword evidence="3" id="KW-0732">Signal</keyword>
<name>A0ABZ2M3X4_9BACT</name>
<proteinExistence type="predicted"/>
<keyword evidence="2" id="KW-0812">Transmembrane</keyword>
<feature type="region of interest" description="Disordered" evidence="1">
    <location>
        <begin position="183"/>
        <end position="208"/>
    </location>
</feature>
<evidence type="ECO:0000256" key="3">
    <source>
        <dbReference type="SAM" id="SignalP"/>
    </source>
</evidence>
<keyword evidence="2" id="KW-1133">Transmembrane helix</keyword>
<evidence type="ECO:0000313" key="5">
    <source>
        <dbReference type="Proteomes" id="UP001370348"/>
    </source>
</evidence>
<feature type="transmembrane region" description="Helical" evidence="2">
    <location>
        <begin position="286"/>
        <end position="305"/>
    </location>
</feature>
<evidence type="ECO:0000256" key="1">
    <source>
        <dbReference type="SAM" id="MobiDB-lite"/>
    </source>
</evidence>
<evidence type="ECO:0008006" key="6">
    <source>
        <dbReference type="Google" id="ProtNLM"/>
    </source>
</evidence>
<accession>A0ABZ2M3X4</accession>
<gene>
    <name evidence="4" type="ORF">LZC94_10465</name>
</gene>
<feature type="chain" id="PRO_5046842785" description="PEGA domain-containing protein" evidence="3">
    <location>
        <begin position="20"/>
        <end position="333"/>
    </location>
</feature>
<keyword evidence="5" id="KW-1185">Reference proteome</keyword>
<dbReference type="RefSeq" id="WP_394827312.1">
    <property type="nucleotide sequence ID" value="NZ_CP089984.1"/>
</dbReference>
<reference evidence="4 5" key="1">
    <citation type="submission" date="2021-12" db="EMBL/GenBank/DDBJ databases">
        <title>Discovery of the Pendulisporaceae a myxobacterial family with distinct sporulation behavior and unique specialized metabolism.</title>
        <authorList>
            <person name="Garcia R."/>
            <person name="Popoff A."/>
            <person name="Bader C.D."/>
            <person name="Loehr J."/>
            <person name="Walesch S."/>
            <person name="Walt C."/>
            <person name="Boldt J."/>
            <person name="Bunk B."/>
            <person name="Haeckl F.J.F.P.J."/>
            <person name="Gunesch A.P."/>
            <person name="Birkelbach J."/>
            <person name="Nuebel U."/>
            <person name="Pietschmann T."/>
            <person name="Bach T."/>
            <person name="Mueller R."/>
        </authorList>
    </citation>
    <scope>NUCLEOTIDE SEQUENCE [LARGE SCALE GENOMIC DNA]</scope>
    <source>
        <strain evidence="4 5">MSr11954</strain>
    </source>
</reference>
<organism evidence="4 5">
    <name type="scientific">Pendulispora albinea</name>
    <dbReference type="NCBI Taxonomy" id="2741071"/>
    <lineage>
        <taxon>Bacteria</taxon>
        <taxon>Pseudomonadati</taxon>
        <taxon>Myxococcota</taxon>
        <taxon>Myxococcia</taxon>
        <taxon>Myxococcales</taxon>
        <taxon>Sorangiineae</taxon>
        <taxon>Pendulisporaceae</taxon>
        <taxon>Pendulispora</taxon>
    </lineage>
</organism>